<evidence type="ECO:0000313" key="1">
    <source>
        <dbReference type="EMBL" id="AJA53093.1"/>
    </source>
</evidence>
<dbReference type="GeneID" id="93076238"/>
<dbReference type="PATRIC" id="fig|1262449.7.peg.3067"/>
<organism evidence="1 4">
    <name type="scientific">Clostridium pasteurianum DSM 525 = ATCC 6013</name>
    <dbReference type="NCBI Taxonomy" id="1262449"/>
    <lineage>
        <taxon>Bacteria</taxon>
        <taxon>Bacillati</taxon>
        <taxon>Bacillota</taxon>
        <taxon>Clostridia</taxon>
        <taxon>Eubacteriales</taxon>
        <taxon>Clostridiaceae</taxon>
        <taxon>Clostridium</taxon>
    </lineage>
</organism>
<dbReference type="AlphaFoldDB" id="A0A0H3JB48"/>
<evidence type="ECO:0000313" key="4">
    <source>
        <dbReference type="Proteomes" id="UP000030905"/>
    </source>
</evidence>
<reference evidence="2 3" key="3">
    <citation type="journal article" name="Genome Announc.">
        <title>Improved Draft Genome Sequence of Clostridium pasteurianum Strain ATCC 6013 (DSM 525) Using a Hybrid Next-Generation Sequencing Approach.</title>
        <authorList>
            <person name="Pyne M.E."/>
            <person name="Utturkar S."/>
            <person name="Brown S.D."/>
            <person name="Moo-Young M."/>
            <person name="Chung D.A."/>
            <person name="Chou C.P."/>
        </authorList>
    </citation>
    <scope>NUCLEOTIDE SEQUENCE [LARGE SCALE GENOMIC DNA]</scope>
    <source>
        <strain evidence="2 3">ATCC 6013</strain>
    </source>
</reference>
<sequence>MKKLFKQIFNLETLKRTLIYSAFTESYSSSCYSVLNGIIKDMDAEKDGEKIQKIA</sequence>
<evidence type="ECO:0000313" key="3">
    <source>
        <dbReference type="Proteomes" id="UP000028042"/>
    </source>
</evidence>
<keyword evidence="4" id="KW-1185">Reference proteome</keyword>
<dbReference type="RefSeq" id="WP_155760382.1">
    <property type="nucleotide sequence ID" value="NZ_ANZB01000007.1"/>
</dbReference>
<protein>
    <submittedName>
        <fullName evidence="1">Uncharacterized protein</fullName>
    </submittedName>
</protein>
<name>A0A0H3JB48_CLOPA</name>
<dbReference type="EMBL" id="JPGY02000001">
    <property type="protein sequence ID" value="KRU10899.1"/>
    <property type="molecule type" value="Genomic_DNA"/>
</dbReference>
<dbReference type="eggNOG" id="ENOG50307FH">
    <property type="taxonomic scope" value="Bacteria"/>
</dbReference>
<reference evidence="1 4" key="1">
    <citation type="journal article" date="2015" name="Genome Announc.">
        <title>Complete Genome Sequence of the Nitrogen-Fixing and Solvent-Producing Clostridium pasteurianum DSM 525.</title>
        <authorList>
            <person name="Poehlein A."/>
            <person name="Grosse-Honebrink A."/>
            <person name="Zhang Y."/>
            <person name="Minton N.P."/>
            <person name="Daniel R."/>
        </authorList>
    </citation>
    <scope>NUCLEOTIDE SEQUENCE [LARGE SCALE GENOMIC DNA]</scope>
    <source>
        <strain evidence="1">DSM 525</strain>
        <strain evidence="4">DSM 525 / ATCC 6013</strain>
    </source>
</reference>
<gene>
    <name evidence="1" type="ORF">CLPA_c30390</name>
    <name evidence="2" type="ORF">CP6013_00146</name>
</gene>
<dbReference type="KEGG" id="cpae:CPAST_c30390"/>
<evidence type="ECO:0000313" key="2">
    <source>
        <dbReference type="EMBL" id="KRU10899.1"/>
    </source>
</evidence>
<dbReference type="Proteomes" id="UP000028042">
    <property type="component" value="Unassembled WGS sequence"/>
</dbReference>
<dbReference type="EMBL" id="CP009268">
    <property type="protein sequence ID" value="AJA53093.1"/>
    <property type="molecule type" value="Genomic_DNA"/>
</dbReference>
<reference evidence="2" key="2">
    <citation type="submission" date="2015-10" db="EMBL/GenBank/DDBJ databases">
        <title>Improved Draft Genome Sequence of Clostridium pasteurianum Strain ATCC 6013 (DSM 525) Using a Hybrid Next-Generation Sequencing Approach.</title>
        <authorList>
            <person name="Pyne M.E."/>
            <person name="Utturkar S.M."/>
            <person name="Brown S.D."/>
            <person name="Moo-Young M."/>
            <person name="Chung D.A."/>
            <person name="Chou P.C."/>
        </authorList>
    </citation>
    <scope>NUCLEOTIDE SEQUENCE</scope>
    <source>
        <strain evidence="2">ATCC 6013</strain>
    </source>
</reference>
<dbReference type="KEGG" id="cpat:CLPA_c30390"/>
<accession>A0A0H3JB48</accession>
<dbReference type="Proteomes" id="UP000030905">
    <property type="component" value="Chromosome"/>
</dbReference>
<proteinExistence type="predicted"/>